<organism evidence="7 8">
    <name type="scientific">Electrophorus voltai</name>
    <dbReference type="NCBI Taxonomy" id="2609070"/>
    <lineage>
        <taxon>Eukaryota</taxon>
        <taxon>Metazoa</taxon>
        <taxon>Chordata</taxon>
        <taxon>Craniata</taxon>
        <taxon>Vertebrata</taxon>
        <taxon>Euteleostomi</taxon>
        <taxon>Actinopterygii</taxon>
        <taxon>Neopterygii</taxon>
        <taxon>Teleostei</taxon>
        <taxon>Ostariophysi</taxon>
        <taxon>Gymnotiformes</taxon>
        <taxon>Gymnotoidei</taxon>
        <taxon>Gymnotidae</taxon>
        <taxon>Electrophorus</taxon>
    </lineage>
</organism>
<evidence type="ECO:0000313" key="8">
    <source>
        <dbReference type="Proteomes" id="UP001239994"/>
    </source>
</evidence>
<dbReference type="PANTHER" id="PTHR22603:SF68">
    <property type="entry name" value="ETHANOLAMINE KINASE 1"/>
    <property type="match status" value="1"/>
</dbReference>
<sequence length="373" mass="42915">MDPIQSNQREEFLHIDVHLDEQAPHAGIIKILKSLRPQWRAEDIQMKATCVFGTHVETNYFKHYSNFVSGQVFTEGITNQLLGCYVGSVSEEGLVLVRIYGQMTELFVDRKKETEILSLLHVHGCGPELYCTFQNGMCYEFVKGRVLDDPLLRQPSVYRLIAAEMGKIHAIKPRAVASPTPVLWSKLSHYLQLLQSSENDAPFCQRSSVQQNVPRIDLLLNEMEDLKKHLNGIDSPTVLCHNDLLTKNIIHNSTEGVVKFIDFEYADFNYQAYDIGNHFNEFAGVNNVDYSLYPSHELQMDWLTIYLQSLRHYTGRDCAITKRELQELYIKVCKFSLVRFLMMLFISTAASHLSWGLWALLQAKHSTIDFDFL</sequence>
<dbReference type="Proteomes" id="UP001239994">
    <property type="component" value="Unassembled WGS sequence"/>
</dbReference>
<dbReference type="Gene3D" id="3.90.1200.10">
    <property type="match status" value="1"/>
</dbReference>
<keyword evidence="2" id="KW-1208">Phospholipid metabolism</keyword>
<protein>
    <recommendedName>
        <fullName evidence="5">ethanolamine kinase</fullName>
        <ecNumber evidence="5">2.7.1.82</ecNumber>
    </recommendedName>
</protein>
<dbReference type="EC" id="2.7.1.82" evidence="5"/>
<accession>A0AAD9E502</accession>
<dbReference type="Pfam" id="PF01633">
    <property type="entry name" value="Choline_kinase"/>
    <property type="match status" value="1"/>
</dbReference>
<keyword evidence="6" id="KW-1133">Transmembrane helix</keyword>
<dbReference type="GO" id="GO:0005737">
    <property type="term" value="C:cytoplasm"/>
    <property type="evidence" value="ECO:0007669"/>
    <property type="project" value="TreeGrafter"/>
</dbReference>
<evidence type="ECO:0000256" key="6">
    <source>
        <dbReference type="SAM" id="Phobius"/>
    </source>
</evidence>
<dbReference type="PANTHER" id="PTHR22603">
    <property type="entry name" value="CHOLINE/ETHANOALAMINE KINASE"/>
    <property type="match status" value="1"/>
</dbReference>
<evidence type="ECO:0000313" key="7">
    <source>
        <dbReference type="EMBL" id="KAK1804679.1"/>
    </source>
</evidence>
<keyword evidence="6" id="KW-0472">Membrane</keyword>
<gene>
    <name evidence="7" type="ORF">P4O66_020676</name>
</gene>
<keyword evidence="1" id="KW-0594">Phospholipid biosynthesis</keyword>
<comment type="caution">
    <text evidence="7">The sequence shown here is derived from an EMBL/GenBank/DDBJ whole genome shotgun (WGS) entry which is preliminary data.</text>
</comment>
<evidence type="ECO:0000256" key="3">
    <source>
        <dbReference type="ARBA" id="ARBA00037883"/>
    </source>
</evidence>
<keyword evidence="1" id="KW-0443">Lipid metabolism</keyword>
<dbReference type="AlphaFoldDB" id="A0AAD9E502"/>
<dbReference type="Gene3D" id="3.30.200.20">
    <property type="entry name" value="Phosphorylase Kinase, domain 1"/>
    <property type="match status" value="1"/>
</dbReference>
<evidence type="ECO:0000256" key="5">
    <source>
        <dbReference type="ARBA" id="ARBA00038874"/>
    </source>
</evidence>
<keyword evidence="1" id="KW-0444">Lipid biosynthesis</keyword>
<dbReference type="SUPFAM" id="SSF56112">
    <property type="entry name" value="Protein kinase-like (PK-like)"/>
    <property type="match status" value="1"/>
</dbReference>
<evidence type="ECO:0000256" key="2">
    <source>
        <dbReference type="ARBA" id="ARBA00023264"/>
    </source>
</evidence>
<feature type="transmembrane region" description="Helical" evidence="6">
    <location>
        <begin position="340"/>
        <end position="361"/>
    </location>
</feature>
<dbReference type="CDD" id="cd05157">
    <property type="entry name" value="ETNK_euk"/>
    <property type="match status" value="1"/>
</dbReference>
<dbReference type="InterPro" id="IPR011009">
    <property type="entry name" value="Kinase-like_dom_sf"/>
</dbReference>
<evidence type="ECO:0000256" key="4">
    <source>
        <dbReference type="ARBA" id="ARBA00038211"/>
    </source>
</evidence>
<keyword evidence="8" id="KW-1185">Reference proteome</keyword>
<comment type="similarity">
    <text evidence="4">Belongs to the choline/ethanolamine kinase family.</text>
</comment>
<reference evidence="7" key="1">
    <citation type="submission" date="2023-03" db="EMBL/GenBank/DDBJ databases">
        <title>Electrophorus voltai genome.</title>
        <authorList>
            <person name="Bian C."/>
        </authorList>
    </citation>
    <scope>NUCLEOTIDE SEQUENCE</scope>
    <source>
        <strain evidence="7">CB-2022</strain>
        <tissue evidence="7">Muscle</tissue>
    </source>
</reference>
<comment type="pathway">
    <text evidence="3">Phospholipid metabolism; phosphatidylethanolamine biosynthesis; phosphatidylethanolamine from ethanolamine: step 1/3.</text>
</comment>
<dbReference type="EMBL" id="JAROKS010000004">
    <property type="protein sequence ID" value="KAK1804679.1"/>
    <property type="molecule type" value="Genomic_DNA"/>
</dbReference>
<keyword evidence="6" id="KW-0812">Transmembrane</keyword>
<evidence type="ECO:0000256" key="1">
    <source>
        <dbReference type="ARBA" id="ARBA00023209"/>
    </source>
</evidence>
<feature type="non-terminal residue" evidence="7">
    <location>
        <position position="373"/>
    </location>
</feature>
<dbReference type="GO" id="GO:0006646">
    <property type="term" value="P:phosphatidylethanolamine biosynthetic process"/>
    <property type="evidence" value="ECO:0007669"/>
    <property type="project" value="TreeGrafter"/>
</dbReference>
<name>A0AAD9E502_9TELE</name>
<proteinExistence type="inferred from homology"/>
<dbReference type="GO" id="GO:0004305">
    <property type="term" value="F:ethanolamine kinase activity"/>
    <property type="evidence" value="ECO:0007669"/>
    <property type="project" value="UniProtKB-EC"/>
</dbReference>